<dbReference type="InterPro" id="IPR036291">
    <property type="entry name" value="NAD(P)-bd_dom_sf"/>
</dbReference>
<evidence type="ECO:0000313" key="5">
    <source>
        <dbReference type="Proteomes" id="UP001163203"/>
    </source>
</evidence>
<protein>
    <submittedName>
        <fullName evidence="4">Gfo/Idh/MocA family oxidoreductase</fullName>
    </submittedName>
</protein>
<evidence type="ECO:0000259" key="2">
    <source>
        <dbReference type="Pfam" id="PF01408"/>
    </source>
</evidence>
<dbReference type="Pfam" id="PF01408">
    <property type="entry name" value="GFO_IDH_MocA"/>
    <property type="match status" value="1"/>
</dbReference>
<feature type="domain" description="Gfo/Idh/MocA-like oxidoreductase N-terminal" evidence="2">
    <location>
        <begin position="7"/>
        <end position="127"/>
    </location>
</feature>
<organism evidence="4 5">
    <name type="scientific">Amycolatopsis cynarae</name>
    <dbReference type="NCBI Taxonomy" id="2995223"/>
    <lineage>
        <taxon>Bacteria</taxon>
        <taxon>Bacillati</taxon>
        <taxon>Actinomycetota</taxon>
        <taxon>Actinomycetes</taxon>
        <taxon>Pseudonocardiales</taxon>
        <taxon>Pseudonocardiaceae</taxon>
        <taxon>Amycolatopsis</taxon>
    </lineage>
</organism>
<evidence type="ECO:0000259" key="3">
    <source>
        <dbReference type="Pfam" id="PF02894"/>
    </source>
</evidence>
<sequence length="422" mass="45645">MTGGALVVGLGSRAELWVRGLAARGRLAAFCDTTGQRMRVHNEWLTEAGYPPVPEYPAGDFPDVLRRVRPETVVVCTPDSTHAGYVVAALGAGCDVVVEKPLATTAEDLRRIFLAERASAGRVRVGFNYRYNPVHAKVKELLASGVIGEIGSVHFEWCLDTHHGADYFRRWHRDKRRSGGLLVHKSAHHFDLVSWWLDAEPVRVFAEGRLFHYRPGTGDGRFALELTDSPRLERLYGGAPGGYRRDLSPFDPGVSIEDDVAVVARFRTGASLTYHLTAYSPWEGYRVSFNGAGGRLELVVQESEWARPGSAQAAARLSGSPDIPPPVSTVTVRPQWNRPYRVELPPVDGAHGGGDVRLLADVLDEPAADPLGRAAGLRDGIRSAVIGLCANESIATGGVVDAAAALRRITGEPVAAPEGRRG</sequence>
<feature type="domain" description="Gfo/Idh/MocA-like oxidoreductase C-terminal" evidence="3">
    <location>
        <begin position="139"/>
        <end position="400"/>
    </location>
</feature>
<dbReference type="Gene3D" id="3.40.50.720">
    <property type="entry name" value="NAD(P)-binding Rossmann-like Domain"/>
    <property type="match status" value="1"/>
</dbReference>
<dbReference type="InterPro" id="IPR004104">
    <property type="entry name" value="Gfo/Idh/MocA-like_OxRdtase_C"/>
</dbReference>
<proteinExistence type="inferred from homology"/>
<dbReference type="Pfam" id="PF02894">
    <property type="entry name" value="GFO_IDH_MocA_C"/>
    <property type="match status" value="1"/>
</dbReference>
<dbReference type="PANTHER" id="PTHR43377:SF2">
    <property type="entry name" value="BINDING ROSSMANN FOLD OXIDOREDUCTASE, PUTATIVE (AFU_ORTHOLOGUE AFUA_4G00560)-RELATED"/>
    <property type="match status" value="1"/>
</dbReference>
<keyword evidence="5" id="KW-1185">Reference proteome</keyword>
<evidence type="ECO:0000313" key="4">
    <source>
        <dbReference type="EMBL" id="WAL63636.1"/>
    </source>
</evidence>
<comment type="similarity">
    <text evidence="1">Belongs to the Gfo/Idh/MocA family.</text>
</comment>
<gene>
    <name evidence="4" type="ORF">ORV05_21820</name>
</gene>
<dbReference type="InterPro" id="IPR051450">
    <property type="entry name" value="Gfo/Idh/MocA_Oxidoreductases"/>
</dbReference>
<reference evidence="4" key="1">
    <citation type="submission" date="2022-11" db="EMBL/GenBank/DDBJ databases">
        <authorList>
            <person name="Mo P."/>
        </authorList>
    </citation>
    <scope>NUCLEOTIDE SEQUENCE</scope>
    <source>
        <strain evidence="4">HUAS 11-8</strain>
    </source>
</reference>
<dbReference type="Proteomes" id="UP001163203">
    <property type="component" value="Chromosome"/>
</dbReference>
<dbReference type="PANTHER" id="PTHR43377">
    <property type="entry name" value="BILIVERDIN REDUCTASE A"/>
    <property type="match status" value="1"/>
</dbReference>
<dbReference type="RefSeq" id="WP_268753874.1">
    <property type="nucleotide sequence ID" value="NZ_CP113836.1"/>
</dbReference>
<dbReference type="InterPro" id="IPR000683">
    <property type="entry name" value="Gfo/Idh/MocA-like_OxRdtase_N"/>
</dbReference>
<evidence type="ECO:0000256" key="1">
    <source>
        <dbReference type="ARBA" id="ARBA00010928"/>
    </source>
</evidence>
<dbReference type="EMBL" id="CP113836">
    <property type="protein sequence ID" value="WAL63636.1"/>
    <property type="molecule type" value="Genomic_DNA"/>
</dbReference>
<dbReference type="SUPFAM" id="SSF55347">
    <property type="entry name" value="Glyceraldehyde-3-phosphate dehydrogenase-like, C-terminal domain"/>
    <property type="match status" value="1"/>
</dbReference>
<name>A0ABY7AUP8_9PSEU</name>
<dbReference type="Gene3D" id="3.30.360.10">
    <property type="entry name" value="Dihydrodipicolinate Reductase, domain 2"/>
    <property type="match status" value="1"/>
</dbReference>
<dbReference type="SUPFAM" id="SSF51735">
    <property type="entry name" value="NAD(P)-binding Rossmann-fold domains"/>
    <property type="match status" value="1"/>
</dbReference>
<accession>A0ABY7AUP8</accession>